<gene>
    <name evidence="6" type="ordered locus">MmarC5_1340</name>
</gene>
<dbReference type="Proteomes" id="UP000000253">
    <property type="component" value="Chromosome"/>
</dbReference>
<dbReference type="PANTHER" id="PTHR42786:SF2">
    <property type="entry name" value="TRNA (CYTIDINE_URIDINE-2'-O-)-METHYLTRANSFERASE TRMJ"/>
    <property type="match status" value="1"/>
</dbReference>
<sequence length="254" mass="28930">MHNNHKRKLKYEVNQKVCDNVKTVVILVNPKYGGNLGAIARNMMNFDVEELRIVGTSDVLDEEAYIRAVHAKNILNNAKFYSKLEDAIFDIDFTVATTGAVCGDRNVNRVPITPRELAKKHVELNGRLGIVFGREDDGLKNEYVELCDILVSVPTSNNYPIMNLSHAVSVLLYEIYFESLSENIPYDLNMKNASIDEKNALLRFFNEFVDRSKDVPEYRKDICKTIFKRIVGRAFISGKEANSLIGVFKDKYPK</sequence>
<evidence type="ECO:0000256" key="4">
    <source>
        <dbReference type="ARBA" id="ARBA00022691"/>
    </source>
</evidence>
<evidence type="ECO:0000256" key="2">
    <source>
        <dbReference type="ARBA" id="ARBA00022603"/>
    </source>
</evidence>
<organism evidence="6 7">
    <name type="scientific">Methanococcus maripaludis (strain C5 / ATCC BAA-1333)</name>
    <dbReference type="NCBI Taxonomy" id="402880"/>
    <lineage>
        <taxon>Archaea</taxon>
        <taxon>Methanobacteriati</taxon>
        <taxon>Methanobacteriota</taxon>
        <taxon>Methanomada group</taxon>
        <taxon>Methanococci</taxon>
        <taxon>Methanococcales</taxon>
        <taxon>Methanococcaceae</taxon>
        <taxon>Methanococcus</taxon>
    </lineage>
</organism>
<accession>A4FZK4</accession>
<evidence type="ECO:0000313" key="7">
    <source>
        <dbReference type="Proteomes" id="UP000000253"/>
    </source>
</evidence>
<name>A4FZK4_METM5</name>
<feature type="domain" description="tRNA/rRNA methyltransferase SpoU type" evidence="5">
    <location>
        <begin position="23"/>
        <end position="173"/>
    </location>
</feature>
<dbReference type="HOGENOM" id="CLU_056931_3_0_2"/>
<keyword evidence="3 6" id="KW-0808">Transferase</keyword>
<dbReference type="GO" id="GO:0008173">
    <property type="term" value="F:RNA methyltransferase activity"/>
    <property type="evidence" value="ECO:0007669"/>
    <property type="project" value="InterPro"/>
</dbReference>
<comment type="similarity">
    <text evidence="1">Belongs to the class IV-like SAM-binding methyltransferase superfamily. RNA methyltransferase TrmH family.</text>
</comment>
<dbReference type="EMBL" id="CP000609">
    <property type="protein sequence ID" value="ABO35638.1"/>
    <property type="molecule type" value="Genomic_DNA"/>
</dbReference>
<evidence type="ECO:0000256" key="1">
    <source>
        <dbReference type="ARBA" id="ARBA00007228"/>
    </source>
</evidence>
<dbReference type="GO" id="GO:0005829">
    <property type="term" value="C:cytosol"/>
    <property type="evidence" value="ECO:0007669"/>
    <property type="project" value="TreeGrafter"/>
</dbReference>
<dbReference type="CDD" id="cd18093">
    <property type="entry name" value="SpoU-like_TrmJ"/>
    <property type="match status" value="1"/>
</dbReference>
<dbReference type="InterPro" id="IPR029026">
    <property type="entry name" value="tRNA_m1G_MTases_N"/>
</dbReference>
<dbReference type="InterPro" id="IPR001537">
    <property type="entry name" value="SpoU_MeTrfase"/>
</dbReference>
<dbReference type="Gene3D" id="3.40.1280.10">
    <property type="match status" value="1"/>
</dbReference>
<dbReference type="KEGG" id="mmq:MmarC5_1340"/>
<dbReference type="NCBIfam" id="TIGR00050">
    <property type="entry name" value="rRNA_methyl_1"/>
    <property type="match status" value="1"/>
</dbReference>
<dbReference type="Pfam" id="PF00588">
    <property type="entry name" value="SpoU_methylase"/>
    <property type="match status" value="1"/>
</dbReference>
<dbReference type="GO" id="GO:0003723">
    <property type="term" value="F:RNA binding"/>
    <property type="evidence" value="ECO:0007669"/>
    <property type="project" value="InterPro"/>
</dbReference>
<evidence type="ECO:0000256" key="3">
    <source>
        <dbReference type="ARBA" id="ARBA00022679"/>
    </source>
</evidence>
<dbReference type="eggNOG" id="arCOG01018">
    <property type="taxonomic scope" value="Archaea"/>
</dbReference>
<dbReference type="STRING" id="402880.MmarC5_1340"/>
<dbReference type="InterPro" id="IPR004384">
    <property type="entry name" value="RNA_MeTrfase_TrmJ/LasT"/>
</dbReference>
<dbReference type="PANTHER" id="PTHR42786">
    <property type="entry name" value="TRNA/RRNA METHYLTRANSFERASE"/>
    <property type="match status" value="1"/>
</dbReference>
<proteinExistence type="inferred from homology"/>
<protein>
    <submittedName>
        <fullName evidence="6">RNA methyltransferase, TrmH family, group 1</fullName>
    </submittedName>
</protein>
<keyword evidence="4" id="KW-0949">S-adenosyl-L-methionine</keyword>
<dbReference type="SUPFAM" id="SSF75217">
    <property type="entry name" value="alpha/beta knot"/>
    <property type="match status" value="1"/>
</dbReference>
<keyword evidence="2 6" id="KW-0489">Methyltransferase</keyword>
<dbReference type="GO" id="GO:0002128">
    <property type="term" value="P:tRNA nucleoside ribose methylation"/>
    <property type="evidence" value="ECO:0007669"/>
    <property type="project" value="TreeGrafter"/>
</dbReference>
<dbReference type="PIRSF" id="PIRSF004808">
    <property type="entry name" value="LasT"/>
    <property type="match status" value="1"/>
</dbReference>
<dbReference type="InterPro" id="IPR029028">
    <property type="entry name" value="Alpha/beta_knot_MTases"/>
</dbReference>
<evidence type="ECO:0000313" key="6">
    <source>
        <dbReference type="EMBL" id="ABO35638.1"/>
    </source>
</evidence>
<reference evidence="6 7" key="1">
    <citation type="submission" date="2007-03" db="EMBL/GenBank/DDBJ databases">
        <title>Complete sequence of chromosome of Methanococcus maripaludis C5.</title>
        <authorList>
            <consortium name="US DOE Joint Genome Institute"/>
            <person name="Copeland A."/>
            <person name="Lucas S."/>
            <person name="Lapidus A."/>
            <person name="Barry K."/>
            <person name="Glavina del Rio T."/>
            <person name="Dalin E."/>
            <person name="Tice H."/>
            <person name="Pitluck S."/>
            <person name="Chertkov O."/>
            <person name="Brettin T."/>
            <person name="Bruce D."/>
            <person name="Han C."/>
            <person name="Detter J.C."/>
            <person name="Schmutz J."/>
            <person name="Larimer F."/>
            <person name="Land M."/>
            <person name="Hauser L."/>
            <person name="Kyrpides N."/>
            <person name="Mikhailova N."/>
            <person name="Sieprawska-Lupa M."/>
            <person name="Whitman W.B."/>
            <person name="Richardson P."/>
        </authorList>
    </citation>
    <scope>NUCLEOTIDE SEQUENCE [LARGE SCALE GENOMIC DNA]</scope>
    <source>
        <strain evidence="7">C5 / ATCC BAA-1333</strain>
    </source>
</reference>
<evidence type="ECO:0000259" key="5">
    <source>
        <dbReference type="Pfam" id="PF00588"/>
    </source>
</evidence>
<dbReference type="AlphaFoldDB" id="A4FZK4"/>